<evidence type="ECO:0000313" key="2">
    <source>
        <dbReference type="Proteomes" id="UP001363035"/>
    </source>
</evidence>
<gene>
    <name evidence="1" type="ORF">VJ786_02780</name>
</gene>
<dbReference type="Gene3D" id="3.40.50.2300">
    <property type="match status" value="1"/>
</dbReference>
<dbReference type="InterPro" id="IPR036196">
    <property type="entry name" value="Ptyr_pPase_sf"/>
</dbReference>
<proteinExistence type="predicted"/>
<protein>
    <submittedName>
        <fullName evidence="1">Protein-tyrosine-phosphatase</fullName>
    </submittedName>
</protein>
<dbReference type="SUPFAM" id="SSF52788">
    <property type="entry name" value="Phosphotyrosine protein phosphatases I"/>
    <property type="match status" value="1"/>
</dbReference>
<dbReference type="EMBL" id="JAYLLN010000004">
    <property type="protein sequence ID" value="MEI5983822.1"/>
    <property type="molecule type" value="Genomic_DNA"/>
</dbReference>
<accession>A0ABU8I263</accession>
<dbReference type="PANTHER" id="PTHR43428:SF1">
    <property type="entry name" value="ARSENATE REDUCTASE"/>
    <property type="match status" value="1"/>
</dbReference>
<dbReference type="RefSeq" id="WP_245153291.1">
    <property type="nucleotide sequence ID" value="NZ_JAYLLN010000004.1"/>
</dbReference>
<dbReference type="Proteomes" id="UP001363035">
    <property type="component" value="Unassembled WGS sequence"/>
</dbReference>
<sequence>MMNHTIQQTIGNILSDLDISDDRKVLLAPLVTYIQEQVKHSNPVNLQFICTHNSRRSILAQVWTSIAADHFRIPLIKCFSGGTEETAVYPKIVETLRNQGLLLKKNEDEVNPIYELDLPEKKVQLKLFSKVYNHPLNPKTNFAAIMTCSQADAGCPFIPGADTRIPITYADPKSSDGTDIQDTVYWEKSLEIAQEMFYVFSKVVDCYELMHQKT</sequence>
<name>A0ABU8I263_9SPHI</name>
<organism evidence="1 2">
    <name type="scientific">Sphingobacterium tenebrionis</name>
    <dbReference type="NCBI Taxonomy" id="3111775"/>
    <lineage>
        <taxon>Bacteria</taxon>
        <taxon>Pseudomonadati</taxon>
        <taxon>Bacteroidota</taxon>
        <taxon>Sphingobacteriia</taxon>
        <taxon>Sphingobacteriales</taxon>
        <taxon>Sphingobacteriaceae</taxon>
        <taxon>Sphingobacterium</taxon>
    </lineage>
</organism>
<comment type="caution">
    <text evidence="1">The sequence shown here is derived from an EMBL/GenBank/DDBJ whole genome shotgun (WGS) entry which is preliminary data.</text>
</comment>
<dbReference type="PANTHER" id="PTHR43428">
    <property type="entry name" value="ARSENATE REDUCTASE"/>
    <property type="match status" value="1"/>
</dbReference>
<keyword evidence="2" id="KW-1185">Reference proteome</keyword>
<evidence type="ECO:0000313" key="1">
    <source>
        <dbReference type="EMBL" id="MEI5983822.1"/>
    </source>
</evidence>
<reference evidence="1 2" key="1">
    <citation type="submission" date="2024-01" db="EMBL/GenBank/DDBJ databases">
        <title>Sphingobacterium tenebrionis sp. nov., a novel endophyte isolated from tenebrio molitor intestines.</title>
        <authorList>
            <person name="Zhang C."/>
        </authorList>
    </citation>
    <scope>NUCLEOTIDE SEQUENCE [LARGE SCALE GENOMIC DNA]</scope>
    <source>
        <strain evidence="1 2">PU5-4</strain>
    </source>
</reference>